<dbReference type="RefSeq" id="WP_013136282.1">
    <property type="nucleotide sequence ID" value="NC_014166.1"/>
</dbReference>
<dbReference type="AlphaFoldDB" id="D5UZ85"/>
<keyword evidence="1" id="KW-0175">Coiled coil</keyword>
<evidence type="ECO:0000256" key="1">
    <source>
        <dbReference type="SAM" id="Coils"/>
    </source>
</evidence>
<organism evidence="2 3">
    <name type="scientific">Arcobacter nitrofigilis (strain ATCC 33309 / DSM 7299 / CCUG 15893 / LMG 7604 / NCTC 12251 / CI)</name>
    <name type="common">Campylobacter nitrofigilis</name>
    <dbReference type="NCBI Taxonomy" id="572480"/>
    <lineage>
        <taxon>Bacteria</taxon>
        <taxon>Pseudomonadati</taxon>
        <taxon>Campylobacterota</taxon>
        <taxon>Epsilonproteobacteria</taxon>
        <taxon>Campylobacterales</taxon>
        <taxon>Arcobacteraceae</taxon>
        <taxon>Arcobacter</taxon>
    </lineage>
</organism>
<reference evidence="2 3" key="1">
    <citation type="journal article" date="2010" name="Stand. Genomic Sci.">
        <title>Complete genome sequence of Arcobacter nitrofigilis type strain (CI).</title>
        <authorList>
            <person name="Pati A."/>
            <person name="Gronow S."/>
            <person name="Lapidus A."/>
            <person name="Copeland A."/>
            <person name="Glavina Del Rio T."/>
            <person name="Nolan M."/>
            <person name="Lucas S."/>
            <person name="Tice H."/>
            <person name="Cheng J.F."/>
            <person name="Han C."/>
            <person name="Chertkov O."/>
            <person name="Bruce D."/>
            <person name="Tapia R."/>
            <person name="Goodwin L."/>
            <person name="Pitluck S."/>
            <person name="Liolios K."/>
            <person name="Ivanova N."/>
            <person name="Mavromatis K."/>
            <person name="Chen A."/>
            <person name="Palaniappan K."/>
            <person name="Land M."/>
            <person name="Hauser L."/>
            <person name="Chang Y.J."/>
            <person name="Jeffries C.D."/>
            <person name="Detter J.C."/>
            <person name="Rohde M."/>
            <person name="Goker M."/>
            <person name="Bristow J."/>
            <person name="Eisen J.A."/>
            <person name="Markowitz V."/>
            <person name="Hugenholtz P."/>
            <person name="Klenk H.P."/>
            <person name="Kyrpides N.C."/>
        </authorList>
    </citation>
    <scope>NUCLEOTIDE SEQUENCE [LARGE SCALE GENOMIC DNA]</scope>
    <source>
        <strain evidence="3">ATCC 33309 / DSM 7299 / CCUG 15893 / LMG 7604 / NCTC 12251 / CI</strain>
    </source>
</reference>
<keyword evidence="3" id="KW-1185">Reference proteome</keyword>
<dbReference type="KEGG" id="ant:Arnit_2487"/>
<sequence length="125" mass="14526" precursor="true">MIKNITDEMSSLVIKMKDLINSDIEDIKAARHEKLLDRNDDKQKYMDRIIELRKNLNDELVNKMQEGVDINTYRDDVDTLEQQLQELHILNAKLASIVLPIQQMYKDIVEELTSQSGGNIVEIKV</sequence>
<gene>
    <name evidence="2" type="ordered locus">Arnit_2487</name>
</gene>
<dbReference type="HOGENOM" id="CLU_1988011_0_0_7"/>
<evidence type="ECO:0008006" key="4">
    <source>
        <dbReference type="Google" id="ProtNLM"/>
    </source>
</evidence>
<evidence type="ECO:0000313" key="2">
    <source>
        <dbReference type="EMBL" id="ADG94137.1"/>
    </source>
</evidence>
<dbReference type="EMBL" id="CP001999">
    <property type="protein sequence ID" value="ADG94137.1"/>
    <property type="molecule type" value="Genomic_DNA"/>
</dbReference>
<feature type="coiled-coil region" evidence="1">
    <location>
        <begin position="46"/>
        <end position="90"/>
    </location>
</feature>
<dbReference type="STRING" id="572480.Arnit_2487"/>
<name>D5UZ85_ARCNC</name>
<dbReference type="OrthoDB" id="5334106at2"/>
<dbReference type="Proteomes" id="UP000000939">
    <property type="component" value="Chromosome"/>
</dbReference>
<proteinExistence type="predicted"/>
<accession>D5UZ85</accession>
<evidence type="ECO:0000313" key="3">
    <source>
        <dbReference type="Proteomes" id="UP000000939"/>
    </source>
</evidence>
<protein>
    <recommendedName>
        <fullName evidence="4">FlgN family protein</fullName>
    </recommendedName>
</protein>